<feature type="transmembrane region" description="Helical" evidence="1">
    <location>
        <begin position="439"/>
        <end position="462"/>
    </location>
</feature>
<dbReference type="Proteomes" id="UP000680839">
    <property type="component" value="Chromosome"/>
</dbReference>
<feature type="transmembrane region" description="Helical" evidence="1">
    <location>
        <begin position="123"/>
        <end position="142"/>
    </location>
</feature>
<feature type="transmembrane region" description="Helical" evidence="1">
    <location>
        <begin position="209"/>
        <end position="226"/>
    </location>
</feature>
<feature type="transmembrane region" description="Helical" evidence="1">
    <location>
        <begin position="469"/>
        <end position="487"/>
    </location>
</feature>
<accession>A0A975NGU9</accession>
<organism evidence="2 3">
    <name type="scientific">Bradyrhizobium sediminis</name>
    <dbReference type="NCBI Taxonomy" id="2840469"/>
    <lineage>
        <taxon>Bacteria</taxon>
        <taxon>Pseudomonadati</taxon>
        <taxon>Pseudomonadota</taxon>
        <taxon>Alphaproteobacteria</taxon>
        <taxon>Hyphomicrobiales</taxon>
        <taxon>Nitrobacteraceae</taxon>
        <taxon>Bradyrhizobium</taxon>
    </lineage>
</organism>
<feature type="transmembrane region" description="Helical" evidence="1">
    <location>
        <begin position="256"/>
        <end position="280"/>
    </location>
</feature>
<dbReference type="AlphaFoldDB" id="A0A975NGU9"/>
<keyword evidence="1" id="KW-0472">Membrane</keyword>
<keyword evidence="1" id="KW-1133">Transmembrane helix</keyword>
<feature type="transmembrane region" description="Helical" evidence="1">
    <location>
        <begin position="79"/>
        <end position="96"/>
    </location>
</feature>
<feature type="transmembrane region" description="Helical" evidence="1">
    <location>
        <begin position="46"/>
        <end position="67"/>
    </location>
</feature>
<feature type="transmembrane region" description="Helical" evidence="1">
    <location>
        <begin position="499"/>
        <end position="517"/>
    </location>
</feature>
<name>A0A975NGU9_9BRAD</name>
<dbReference type="EMBL" id="CP076134">
    <property type="protein sequence ID" value="QWG14883.1"/>
    <property type="molecule type" value="Genomic_DNA"/>
</dbReference>
<feature type="transmembrane region" description="Helical" evidence="1">
    <location>
        <begin position="179"/>
        <end position="197"/>
    </location>
</feature>
<keyword evidence="1" id="KW-0812">Transmembrane</keyword>
<evidence type="ECO:0000313" key="2">
    <source>
        <dbReference type="EMBL" id="QWG14883.1"/>
    </source>
</evidence>
<evidence type="ECO:0000313" key="3">
    <source>
        <dbReference type="Proteomes" id="UP000680839"/>
    </source>
</evidence>
<evidence type="ECO:0000256" key="1">
    <source>
        <dbReference type="SAM" id="Phobius"/>
    </source>
</evidence>
<feature type="transmembrane region" description="Helical" evidence="1">
    <location>
        <begin position="232"/>
        <end position="249"/>
    </location>
</feature>
<sequence>MIAEYNPFESGITGFHALNILLAMVTSVLLFLIFVKARYLFIKPSVWLLAVSHVLVQWPAALFFGYYQSWLPRPIEFSALFQGTIILGLVLTVPLFRPTAKLAWARLGAKGVTNSPIGISPDILAISILAVVNVVAIGLYLAEVPLQCTGLYSLVTSPDVFPLAREISLKLVKPALPRYALTLASSSIVPLMTGLLVMQIIKHGRTQSFGATLSCLICLIAAWLLADLTGAKGVFVALSLVVTFTFLWWRRISVNPLVAAIALICSLLPAIAITTVIGAAPFRDRGSYDIDFCLNVVGLSIPRLSNGNLKAEQPALQERRKELIASLVIKQDETIAPSFDDEKSHEREGPKYLKILKDNIMPVFYRAAVVPLQTGGWFVHHEQMQGPIGIGGIPRIARLLGVPVVDAPNLIGRTYGPVYYGHEVSPTISASTSFIFANYAYFGPLAIAMNIALILLLDIALFAFVRVNAFLLVPLLGALTPVSFKFLEAEYLTVWLTHGYGVMILLALALTFFLKYCPHNAAVEAKA</sequence>
<dbReference type="RefSeq" id="WP_215623474.1">
    <property type="nucleotide sequence ID" value="NZ_CP076134.1"/>
</dbReference>
<proteinExistence type="predicted"/>
<gene>
    <name evidence="2" type="ORF">KMZ29_09605</name>
</gene>
<feature type="transmembrane region" description="Helical" evidence="1">
    <location>
        <begin position="12"/>
        <end position="34"/>
    </location>
</feature>
<reference evidence="2" key="1">
    <citation type="submission" date="2021-06" db="EMBL/GenBank/DDBJ databases">
        <title>Bradyrhizobium sp. S2-20-1 Genome sequencing.</title>
        <authorList>
            <person name="Jin L."/>
        </authorList>
    </citation>
    <scope>NUCLEOTIDE SEQUENCE</scope>
    <source>
        <strain evidence="2">S2-20-1</strain>
    </source>
</reference>
<protein>
    <submittedName>
        <fullName evidence="2">Uncharacterized protein</fullName>
    </submittedName>
</protein>